<evidence type="ECO:0000313" key="1">
    <source>
        <dbReference type="EMBL" id="OIW22353.1"/>
    </source>
</evidence>
<dbReference type="InParanoid" id="A0A1J7IMJ8"/>
<dbReference type="OrthoDB" id="429932at2759"/>
<accession>A0A1J7IMJ8</accession>
<dbReference type="EMBL" id="KV875120">
    <property type="protein sequence ID" value="OIW22353.1"/>
    <property type="molecule type" value="Genomic_DNA"/>
</dbReference>
<protein>
    <submittedName>
        <fullName evidence="1">Uncharacterized protein</fullName>
    </submittedName>
</protein>
<dbReference type="AlphaFoldDB" id="A0A1J7IMJ8"/>
<name>A0A1J7IMJ8_9PEZI</name>
<gene>
    <name evidence="1" type="ORF">CONLIGDRAFT_687651</name>
</gene>
<proteinExistence type="predicted"/>
<sequence>MFDNALETSMLQFTGCVSKQALRAPEVNAQVDSKFILVKTGVASSEETDGEAEFADFDESEDVEYIDRAKKKLIRNGQTAQLNLRSHTGRSSTASTTAAPVMRRCPGSIYALKLGDESERETNGSIVDKRWRRRTAPLGVQAIYEAEETEKEEECGKEAVDISANNSLSQCPMRSADVAYVRDCFGYGLFCPQSAALLFDRDDRGARKIQE</sequence>
<keyword evidence="2" id="KW-1185">Reference proteome</keyword>
<organism evidence="1 2">
    <name type="scientific">Coniochaeta ligniaria NRRL 30616</name>
    <dbReference type="NCBI Taxonomy" id="1408157"/>
    <lineage>
        <taxon>Eukaryota</taxon>
        <taxon>Fungi</taxon>
        <taxon>Dikarya</taxon>
        <taxon>Ascomycota</taxon>
        <taxon>Pezizomycotina</taxon>
        <taxon>Sordariomycetes</taxon>
        <taxon>Sordariomycetidae</taxon>
        <taxon>Coniochaetales</taxon>
        <taxon>Coniochaetaceae</taxon>
        <taxon>Coniochaeta</taxon>
    </lineage>
</organism>
<dbReference type="Proteomes" id="UP000182658">
    <property type="component" value="Unassembled WGS sequence"/>
</dbReference>
<evidence type="ECO:0000313" key="2">
    <source>
        <dbReference type="Proteomes" id="UP000182658"/>
    </source>
</evidence>
<reference evidence="1 2" key="1">
    <citation type="submission" date="2016-10" db="EMBL/GenBank/DDBJ databases">
        <title>Draft genome sequence of Coniochaeta ligniaria NRRL30616, a lignocellulolytic fungus for bioabatement of inhibitors in plant biomass hydrolysates.</title>
        <authorList>
            <consortium name="DOE Joint Genome Institute"/>
            <person name="Jimenez D.J."/>
            <person name="Hector R.E."/>
            <person name="Riley R."/>
            <person name="Sun H."/>
            <person name="Grigoriev I.V."/>
            <person name="Van Elsas J.D."/>
            <person name="Nichols N.N."/>
        </authorList>
    </citation>
    <scope>NUCLEOTIDE SEQUENCE [LARGE SCALE GENOMIC DNA]</scope>
    <source>
        <strain evidence="1 2">NRRL 30616</strain>
    </source>
</reference>